<proteinExistence type="predicted"/>
<evidence type="ECO:0000313" key="3">
    <source>
        <dbReference type="Proteomes" id="UP000479000"/>
    </source>
</evidence>
<reference evidence="2 3" key="1">
    <citation type="submission" date="2020-02" db="EMBL/GenBank/DDBJ databases">
        <authorList>
            <person name="Ferguson B K."/>
        </authorList>
    </citation>
    <scope>NUCLEOTIDE SEQUENCE [LARGE SCALE GENOMIC DNA]</scope>
</reference>
<evidence type="ECO:0000313" key="2">
    <source>
        <dbReference type="EMBL" id="CAB0005058.1"/>
    </source>
</evidence>
<sequence length="63" mass="7317">MPQKRIRKQEREKKTSSKVHVGVGLRKSHDGRIQRIVIVLSPVTTVFLRLPRHGTMQNFVQRG</sequence>
<gene>
    <name evidence="2" type="ORF">NTEN_LOCUS10535</name>
</gene>
<dbReference type="AlphaFoldDB" id="A0A6H5GQ48"/>
<keyword evidence="3" id="KW-1185">Reference proteome</keyword>
<dbReference type="Proteomes" id="UP000479000">
    <property type="component" value="Unassembled WGS sequence"/>
</dbReference>
<name>A0A6H5GQ48_9HEMI</name>
<feature type="region of interest" description="Disordered" evidence="1">
    <location>
        <begin position="1"/>
        <end position="22"/>
    </location>
</feature>
<protein>
    <submittedName>
        <fullName evidence="2">Uncharacterized protein</fullName>
    </submittedName>
</protein>
<dbReference type="EMBL" id="CADCXU010015849">
    <property type="protein sequence ID" value="CAB0005058.1"/>
    <property type="molecule type" value="Genomic_DNA"/>
</dbReference>
<organism evidence="2 3">
    <name type="scientific">Nesidiocoris tenuis</name>
    <dbReference type="NCBI Taxonomy" id="355587"/>
    <lineage>
        <taxon>Eukaryota</taxon>
        <taxon>Metazoa</taxon>
        <taxon>Ecdysozoa</taxon>
        <taxon>Arthropoda</taxon>
        <taxon>Hexapoda</taxon>
        <taxon>Insecta</taxon>
        <taxon>Pterygota</taxon>
        <taxon>Neoptera</taxon>
        <taxon>Paraneoptera</taxon>
        <taxon>Hemiptera</taxon>
        <taxon>Heteroptera</taxon>
        <taxon>Panheteroptera</taxon>
        <taxon>Cimicomorpha</taxon>
        <taxon>Miridae</taxon>
        <taxon>Dicyphina</taxon>
        <taxon>Nesidiocoris</taxon>
    </lineage>
</organism>
<accession>A0A6H5GQ48</accession>
<evidence type="ECO:0000256" key="1">
    <source>
        <dbReference type="SAM" id="MobiDB-lite"/>
    </source>
</evidence>